<dbReference type="Proteomes" id="UP000631114">
    <property type="component" value="Unassembled WGS sequence"/>
</dbReference>
<keyword evidence="2" id="KW-1133">Transmembrane helix</keyword>
<keyword evidence="2" id="KW-0812">Transmembrane</keyword>
<protein>
    <submittedName>
        <fullName evidence="3">Uncharacterized protein</fullName>
    </submittedName>
</protein>
<proteinExistence type="predicted"/>
<accession>A0A835I766</accession>
<organism evidence="3 4">
    <name type="scientific">Coptis chinensis</name>
    <dbReference type="NCBI Taxonomy" id="261450"/>
    <lineage>
        <taxon>Eukaryota</taxon>
        <taxon>Viridiplantae</taxon>
        <taxon>Streptophyta</taxon>
        <taxon>Embryophyta</taxon>
        <taxon>Tracheophyta</taxon>
        <taxon>Spermatophyta</taxon>
        <taxon>Magnoliopsida</taxon>
        <taxon>Ranunculales</taxon>
        <taxon>Ranunculaceae</taxon>
        <taxon>Coptidoideae</taxon>
        <taxon>Coptis</taxon>
    </lineage>
</organism>
<evidence type="ECO:0000313" key="3">
    <source>
        <dbReference type="EMBL" id="KAF9611238.1"/>
    </source>
</evidence>
<gene>
    <name evidence="3" type="ORF">IFM89_028308</name>
</gene>
<keyword evidence="2" id="KW-0472">Membrane</keyword>
<keyword evidence="4" id="KW-1185">Reference proteome</keyword>
<evidence type="ECO:0000313" key="4">
    <source>
        <dbReference type="Proteomes" id="UP000631114"/>
    </source>
</evidence>
<feature type="region of interest" description="Disordered" evidence="1">
    <location>
        <begin position="1"/>
        <end position="22"/>
    </location>
</feature>
<sequence length="91" mass="10385">EKEARYSNADIENQKTGLRKQTKPLLQEEDKVVAAPSRSVTSFWGHMWAPMLRIVLLAAFAMMFAGFAGKYLHQKRCEKKVSLMAMFMSDS</sequence>
<reference evidence="3 4" key="1">
    <citation type="submission" date="2020-10" db="EMBL/GenBank/DDBJ databases">
        <title>The Coptis chinensis genome and diversification of protoberbering-type alkaloids.</title>
        <authorList>
            <person name="Wang B."/>
            <person name="Shu S."/>
            <person name="Song C."/>
            <person name="Liu Y."/>
        </authorList>
    </citation>
    <scope>NUCLEOTIDE SEQUENCE [LARGE SCALE GENOMIC DNA]</scope>
    <source>
        <strain evidence="3">HL-2020</strain>
        <tissue evidence="3">Leaf</tissue>
    </source>
</reference>
<dbReference type="AlphaFoldDB" id="A0A835I766"/>
<feature type="non-terminal residue" evidence="3">
    <location>
        <position position="1"/>
    </location>
</feature>
<evidence type="ECO:0000256" key="1">
    <source>
        <dbReference type="SAM" id="MobiDB-lite"/>
    </source>
</evidence>
<name>A0A835I766_9MAGN</name>
<comment type="caution">
    <text evidence="3">The sequence shown here is derived from an EMBL/GenBank/DDBJ whole genome shotgun (WGS) entry which is preliminary data.</text>
</comment>
<evidence type="ECO:0000256" key="2">
    <source>
        <dbReference type="SAM" id="Phobius"/>
    </source>
</evidence>
<feature type="transmembrane region" description="Helical" evidence="2">
    <location>
        <begin position="51"/>
        <end position="72"/>
    </location>
</feature>
<dbReference type="EMBL" id="JADFTS010000004">
    <property type="protein sequence ID" value="KAF9611238.1"/>
    <property type="molecule type" value="Genomic_DNA"/>
</dbReference>